<evidence type="ECO:0000313" key="2">
    <source>
        <dbReference type="Proteomes" id="UP000644727"/>
    </source>
</evidence>
<dbReference type="RefSeq" id="WP_193866900.1">
    <property type="nucleotide sequence ID" value="NZ_JADEYR010000023.1"/>
</dbReference>
<proteinExistence type="predicted"/>
<comment type="caution">
    <text evidence="1">The sequence shown here is derived from an EMBL/GenBank/DDBJ whole genome shotgun (WGS) entry which is preliminary data.</text>
</comment>
<name>A0ABR9W3Z5_9MICO</name>
<keyword evidence="2" id="KW-1185">Reference proteome</keyword>
<dbReference type="EMBL" id="JADEYR010000023">
    <property type="protein sequence ID" value="MBE9405169.1"/>
    <property type="molecule type" value="Genomic_DNA"/>
</dbReference>
<gene>
    <name evidence="1" type="ORF">IOE58_13640</name>
</gene>
<accession>A0ABR9W3Z5</accession>
<organism evidence="1 2">
    <name type="scientific">Brachybacterium epidermidis</name>
    <dbReference type="NCBI Taxonomy" id="2781983"/>
    <lineage>
        <taxon>Bacteria</taxon>
        <taxon>Bacillati</taxon>
        <taxon>Actinomycetota</taxon>
        <taxon>Actinomycetes</taxon>
        <taxon>Micrococcales</taxon>
        <taxon>Dermabacteraceae</taxon>
        <taxon>Brachybacterium</taxon>
    </lineage>
</organism>
<reference evidence="1 2" key="1">
    <citation type="submission" date="2020-10" db="EMBL/GenBank/DDBJ databases">
        <title>Draft genome and description of Brachybacterium epidermidis sp nov.</title>
        <authorList>
            <person name="Boxberger M."/>
            <person name="La Scola B."/>
        </authorList>
    </citation>
    <scope>NUCLEOTIDE SEQUENCE [LARGE SCALE GENOMIC DNA]</scope>
    <source>
        <strain evidence="1 2">Marseille-Q2903</strain>
    </source>
</reference>
<evidence type="ECO:0000313" key="1">
    <source>
        <dbReference type="EMBL" id="MBE9405169.1"/>
    </source>
</evidence>
<protein>
    <recommendedName>
        <fullName evidence="3">DUF559 domain-containing protein</fullName>
    </recommendedName>
</protein>
<evidence type="ECO:0008006" key="3">
    <source>
        <dbReference type="Google" id="ProtNLM"/>
    </source>
</evidence>
<sequence length="153" mass="17282">MLDHLMGPAAQHRRRSRDEIWRFASIGAPMPGKARLRQALWRARPDVPSGIHTRIRRFFHLAGVPPPVENLSLATDIPGISVMVDFAYPESRIGILWTDSSNSPRFRREARLREADLLQLGWIVLHLSLADLDDPQGFVAVFRAASRTRRAAA</sequence>
<dbReference type="Proteomes" id="UP000644727">
    <property type="component" value="Unassembled WGS sequence"/>
</dbReference>